<proteinExistence type="inferred from homology"/>
<feature type="transmembrane region" description="Helical" evidence="9">
    <location>
        <begin position="615"/>
        <end position="639"/>
    </location>
</feature>
<dbReference type="InterPro" id="IPR003593">
    <property type="entry name" value="AAA+_ATPase"/>
</dbReference>
<evidence type="ECO:0000256" key="2">
    <source>
        <dbReference type="ARBA" id="ARBA00005814"/>
    </source>
</evidence>
<keyword evidence="7 9" id="KW-1133">Transmembrane helix</keyword>
<evidence type="ECO:0000313" key="12">
    <source>
        <dbReference type="Proteomes" id="UP000287166"/>
    </source>
</evidence>
<sequence>MPTVFHREVAHKVSDLESQQTVSSIAENRAEHHALVWKNVSFEVSKKGVKKTILSNLSGYVSSGEMIAIMGPSGAGKSTFLDLIAQRTQPSSGAIELDSTAKFRMRDYSSYVEQDDALLGVLTVRETVEFAAKLSMPASTPPEVVRQRVDSTLTMLGISHVADNIIGTAIQRGVSGGQKRRVTIACAVVARPDFLILDEPTSGLDSATSTEVVRAVQRLTQTTNSVTLCTIHQPSYETISHFDKVLLLANGRTLFFGSVTAMEEHFSVLGYPTPTHFNPTDHAMTLINTDFTSLSTLDSDLRETKENVIARYDTFVNAWQICERSDPSIVSPLCGVPNTLSPPKEGGKINSVPQDMYRTWVLAQRTFLNYRRNILNHGIRLAMYIGMSLMLAVIWIRLPKDDQRINDRLSVHFYGVAFLSFMSVAGIPSFLEERSLFIRERDNGLVGPGAFIISNTLVTLPFMFICAISFSLICYWAIGLHPGATAFWRFTFFLFLATIAAESQSVLVAAILPIFVASLAVASFMNGFWMSVGGYFMQTRNLPAFWRDWAHWIDYQNFAFANLVKNDFTGLVFTCQTLADGSCQCSYASSLIAQGQCAVSGQDVLDQLEIAGIDIGLYTGILICIIAVYRVMLYLALVLRRK</sequence>
<dbReference type="EMBL" id="BFAD01000003">
    <property type="protein sequence ID" value="GBE80795.1"/>
    <property type="molecule type" value="Genomic_DNA"/>
</dbReference>
<dbReference type="Pfam" id="PF00005">
    <property type="entry name" value="ABC_tran"/>
    <property type="match status" value="1"/>
</dbReference>
<dbReference type="InterPro" id="IPR017871">
    <property type="entry name" value="ABC_transporter-like_CS"/>
</dbReference>
<dbReference type="InterPro" id="IPR043926">
    <property type="entry name" value="ABCG_dom"/>
</dbReference>
<evidence type="ECO:0000256" key="3">
    <source>
        <dbReference type="ARBA" id="ARBA00022448"/>
    </source>
</evidence>
<dbReference type="InParanoid" id="A0A401GF90"/>
<dbReference type="RefSeq" id="XP_027611708.1">
    <property type="nucleotide sequence ID" value="XM_027755907.1"/>
</dbReference>
<keyword evidence="5" id="KW-0547">Nucleotide-binding</keyword>
<comment type="similarity">
    <text evidence="2">Belongs to the ABC transporter superfamily. ABCG family. Eye pigment precursor importer (TC 3.A.1.204) subfamily.</text>
</comment>
<keyword evidence="4 9" id="KW-0812">Transmembrane</keyword>
<dbReference type="Pfam" id="PF01061">
    <property type="entry name" value="ABC2_membrane"/>
    <property type="match status" value="1"/>
</dbReference>
<dbReference type="PROSITE" id="PS00211">
    <property type="entry name" value="ABC_TRANSPORTER_1"/>
    <property type="match status" value="1"/>
</dbReference>
<evidence type="ECO:0000313" key="11">
    <source>
        <dbReference type="EMBL" id="GBE80795.1"/>
    </source>
</evidence>
<feature type="transmembrane region" description="Helical" evidence="9">
    <location>
        <begin position="381"/>
        <end position="399"/>
    </location>
</feature>
<dbReference type="GO" id="GO:0016887">
    <property type="term" value="F:ATP hydrolysis activity"/>
    <property type="evidence" value="ECO:0007669"/>
    <property type="project" value="InterPro"/>
</dbReference>
<evidence type="ECO:0000256" key="9">
    <source>
        <dbReference type="SAM" id="Phobius"/>
    </source>
</evidence>
<organism evidence="11 12">
    <name type="scientific">Sparassis crispa</name>
    <dbReference type="NCBI Taxonomy" id="139825"/>
    <lineage>
        <taxon>Eukaryota</taxon>
        <taxon>Fungi</taxon>
        <taxon>Dikarya</taxon>
        <taxon>Basidiomycota</taxon>
        <taxon>Agaricomycotina</taxon>
        <taxon>Agaricomycetes</taxon>
        <taxon>Polyporales</taxon>
        <taxon>Sparassidaceae</taxon>
        <taxon>Sparassis</taxon>
    </lineage>
</organism>
<dbReference type="GO" id="GO:0005524">
    <property type="term" value="F:ATP binding"/>
    <property type="evidence" value="ECO:0007669"/>
    <property type="project" value="UniProtKB-KW"/>
</dbReference>
<evidence type="ECO:0000256" key="7">
    <source>
        <dbReference type="ARBA" id="ARBA00022989"/>
    </source>
</evidence>
<comment type="caution">
    <text evidence="11">The sequence shown here is derived from an EMBL/GenBank/DDBJ whole genome shotgun (WGS) entry which is preliminary data.</text>
</comment>
<keyword evidence="6" id="KW-0067">ATP-binding</keyword>
<accession>A0A401GF90</accession>
<feature type="transmembrane region" description="Helical" evidence="9">
    <location>
        <begin position="484"/>
        <end position="501"/>
    </location>
</feature>
<dbReference type="InterPro" id="IPR027417">
    <property type="entry name" value="P-loop_NTPase"/>
</dbReference>
<feature type="domain" description="ABC transporter" evidence="10">
    <location>
        <begin position="35"/>
        <end position="275"/>
    </location>
</feature>
<feature type="transmembrane region" description="Helical" evidence="9">
    <location>
        <begin position="506"/>
        <end position="529"/>
    </location>
</feature>
<dbReference type="InterPro" id="IPR003439">
    <property type="entry name" value="ABC_transporter-like_ATP-bd"/>
</dbReference>
<evidence type="ECO:0000256" key="1">
    <source>
        <dbReference type="ARBA" id="ARBA00004141"/>
    </source>
</evidence>
<dbReference type="SUPFAM" id="SSF52540">
    <property type="entry name" value="P-loop containing nucleoside triphosphate hydrolases"/>
    <property type="match status" value="1"/>
</dbReference>
<feature type="transmembrane region" description="Helical" evidence="9">
    <location>
        <begin position="452"/>
        <end position="478"/>
    </location>
</feature>
<evidence type="ECO:0000256" key="4">
    <source>
        <dbReference type="ARBA" id="ARBA00022692"/>
    </source>
</evidence>
<gene>
    <name evidence="11" type="ORF">SCP_0305150</name>
</gene>
<dbReference type="GO" id="GO:0016020">
    <property type="term" value="C:membrane"/>
    <property type="evidence" value="ECO:0007669"/>
    <property type="project" value="UniProtKB-SubCell"/>
</dbReference>
<evidence type="ECO:0000256" key="8">
    <source>
        <dbReference type="ARBA" id="ARBA00023136"/>
    </source>
</evidence>
<protein>
    <recommendedName>
        <fullName evidence="10">ABC transporter domain-containing protein</fullName>
    </recommendedName>
</protein>
<dbReference type="STRING" id="139825.A0A401GF90"/>
<dbReference type="Proteomes" id="UP000287166">
    <property type="component" value="Unassembled WGS sequence"/>
</dbReference>
<dbReference type="PROSITE" id="PS50893">
    <property type="entry name" value="ABC_TRANSPORTER_2"/>
    <property type="match status" value="1"/>
</dbReference>
<reference evidence="11 12" key="1">
    <citation type="journal article" date="2018" name="Sci. Rep.">
        <title>Genome sequence of the cauliflower mushroom Sparassis crispa (Hanabiratake) and its association with beneficial usage.</title>
        <authorList>
            <person name="Kiyama R."/>
            <person name="Furutani Y."/>
            <person name="Kawaguchi K."/>
            <person name="Nakanishi T."/>
        </authorList>
    </citation>
    <scope>NUCLEOTIDE SEQUENCE [LARGE SCALE GENOMIC DNA]</scope>
</reference>
<dbReference type="SMART" id="SM00382">
    <property type="entry name" value="AAA"/>
    <property type="match status" value="1"/>
</dbReference>
<evidence type="ECO:0000256" key="5">
    <source>
        <dbReference type="ARBA" id="ARBA00022741"/>
    </source>
</evidence>
<dbReference type="InterPro" id="IPR013525">
    <property type="entry name" value="ABC2_TM"/>
</dbReference>
<dbReference type="AlphaFoldDB" id="A0A401GF90"/>
<keyword evidence="8 9" id="KW-0472">Membrane</keyword>
<dbReference type="OrthoDB" id="66620at2759"/>
<dbReference type="GeneID" id="38777712"/>
<evidence type="ECO:0000259" key="10">
    <source>
        <dbReference type="PROSITE" id="PS50893"/>
    </source>
</evidence>
<keyword evidence="12" id="KW-1185">Reference proteome</keyword>
<keyword evidence="3" id="KW-0813">Transport</keyword>
<dbReference type="PANTHER" id="PTHR48042">
    <property type="entry name" value="ABC TRANSPORTER G FAMILY MEMBER 11"/>
    <property type="match status" value="1"/>
</dbReference>
<dbReference type="Pfam" id="PF19055">
    <property type="entry name" value="ABC2_membrane_7"/>
    <property type="match status" value="1"/>
</dbReference>
<evidence type="ECO:0000256" key="6">
    <source>
        <dbReference type="ARBA" id="ARBA00022840"/>
    </source>
</evidence>
<dbReference type="PANTHER" id="PTHR48042:SF11">
    <property type="entry name" value="ABC TRANSPORTER G FAMILY MEMBER 11"/>
    <property type="match status" value="1"/>
</dbReference>
<dbReference type="Gene3D" id="3.40.50.300">
    <property type="entry name" value="P-loop containing nucleotide triphosphate hydrolases"/>
    <property type="match status" value="1"/>
</dbReference>
<comment type="subcellular location">
    <subcellularLocation>
        <location evidence="1">Membrane</location>
        <topology evidence="1">Multi-pass membrane protein</topology>
    </subcellularLocation>
</comment>
<feature type="transmembrane region" description="Helical" evidence="9">
    <location>
        <begin position="411"/>
        <end position="431"/>
    </location>
</feature>
<name>A0A401GF90_9APHY</name>
<dbReference type="GO" id="GO:0140359">
    <property type="term" value="F:ABC-type transporter activity"/>
    <property type="evidence" value="ECO:0007669"/>
    <property type="project" value="InterPro"/>
</dbReference>
<dbReference type="InterPro" id="IPR052215">
    <property type="entry name" value="Plant_ABCG"/>
</dbReference>